<evidence type="ECO:0000256" key="2">
    <source>
        <dbReference type="ARBA" id="ARBA00023015"/>
    </source>
</evidence>
<dbReference type="InterPro" id="IPR013325">
    <property type="entry name" value="RNA_pol_sigma_r2"/>
</dbReference>
<evidence type="ECO:0000313" key="11">
    <source>
        <dbReference type="Proteomes" id="UP000316770"/>
    </source>
</evidence>
<dbReference type="InterPro" id="IPR000838">
    <property type="entry name" value="RNA_pol_sigma70_ECF_CS"/>
</dbReference>
<dbReference type="GO" id="GO:0003677">
    <property type="term" value="F:DNA binding"/>
    <property type="evidence" value="ECO:0007669"/>
    <property type="project" value="UniProtKB-KW"/>
</dbReference>
<dbReference type="NCBIfam" id="TIGR02937">
    <property type="entry name" value="sigma70-ECF"/>
    <property type="match status" value="1"/>
</dbReference>
<dbReference type="InterPro" id="IPR013249">
    <property type="entry name" value="RNA_pol_sigma70_r4_t2"/>
</dbReference>
<dbReference type="EMBL" id="CP036318">
    <property type="protein sequence ID" value="QDV57608.1"/>
    <property type="molecule type" value="Genomic_DNA"/>
</dbReference>
<evidence type="ECO:0000256" key="5">
    <source>
        <dbReference type="ARBA" id="ARBA00023163"/>
    </source>
</evidence>
<evidence type="ECO:0000256" key="4">
    <source>
        <dbReference type="ARBA" id="ARBA00023125"/>
    </source>
</evidence>
<evidence type="ECO:0000256" key="3">
    <source>
        <dbReference type="ARBA" id="ARBA00023082"/>
    </source>
</evidence>
<evidence type="ECO:0000259" key="9">
    <source>
        <dbReference type="Pfam" id="PF08281"/>
    </source>
</evidence>
<dbReference type="AlphaFoldDB" id="A0A518IWZ6"/>
<sequence length="199" mass="22925">MQSTMSSPTIESQSVPIRDLIDAAQRGDTDAYAQVMARYQDRLYNAMRNFVGCPILAEDIVQDAFVRAFVHLGSFRQESAFYTWLYRIALNARHTYAEKQRRLVPMESVPDGARPHGKRSVESPSAAIERNESCEQVQNAIKRLDDSFREVLVLREFEGYDYQKIAEILEIRVGTVRSRLSRARSQLRRELSAYEQSIN</sequence>
<dbReference type="RefSeq" id="WP_417744148.1">
    <property type="nucleotide sequence ID" value="NZ_JBLWVG010000001.1"/>
</dbReference>
<dbReference type="PANTHER" id="PTHR43133">
    <property type="entry name" value="RNA POLYMERASE ECF-TYPE SIGMA FACTO"/>
    <property type="match status" value="1"/>
</dbReference>
<gene>
    <name evidence="10" type="primary">rpoE_5</name>
    <name evidence="10" type="ORF">Mal33_36210</name>
</gene>
<dbReference type="GO" id="GO:0006352">
    <property type="term" value="P:DNA-templated transcription initiation"/>
    <property type="evidence" value="ECO:0007669"/>
    <property type="project" value="InterPro"/>
</dbReference>
<keyword evidence="2 6" id="KW-0805">Transcription regulation</keyword>
<dbReference type="GO" id="GO:0016987">
    <property type="term" value="F:sigma factor activity"/>
    <property type="evidence" value="ECO:0007669"/>
    <property type="project" value="UniProtKB-KW"/>
</dbReference>
<dbReference type="InterPro" id="IPR013324">
    <property type="entry name" value="RNA_pol_sigma_r3/r4-like"/>
</dbReference>
<comment type="similarity">
    <text evidence="1 6">Belongs to the sigma-70 factor family. ECF subfamily.</text>
</comment>
<keyword evidence="5 6" id="KW-0804">Transcription</keyword>
<dbReference type="Gene3D" id="1.10.10.10">
    <property type="entry name" value="Winged helix-like DNA-binding domain superfamily/Winged helix DNA-binding domain"/>
    <property type="match status" value="1"/>
</dbReference>
<dbReference type="Proteomes" id="UP000316770">
    <property type="component" value="Chromosome"/>
</dbReference>
<dbReference type="InterPro" id="IPR036388">
    <property type="entry name" value="WH-like_DNA-bd_sf"/>
</dbReference>
<feature type="domain" description="RNA polymerase sigma-70 region 2" evidence="8">
    <location>
        <begin position="37"/>
        <end position="102"/>
    </location>
</feature>
<dbReference type="Gene3D" id="1.10.1740.10">
    <property type="match status" value="1"/>
</dbReference>
<dbReference type="InterPro" id="IPR014284">
    <property type="entry name" value="RNA_pol_sigma-70_dom"/>
</dbReference>
<reference evidence="10 11" key="1">
    <citation type="submission" date="2019-02" db="EMBL/GenBank/DDBJ databases">
        <title>Deep-cultivation of Planctomycetes and their phenomic and genomic characterization uncovers novel biology.</title>
        <authorList>
            <person name="Wiegand S."/>
            <person name="Jogler M."/>
            <person name="Boedeker C."/>
            <person name="Pinto D."/>
            <person name="Vollmers J."/>
            <person name="Rivas-Marin E."/>
            <person name="Kohn T."/>
            <person name="Peeters S.H."/>
            <person name="Heuer A."/>
            <person name="Rast P."/>
            <person name="Oberbeckmann S."/>
            <person name="Bunk B."/>
            <person name="Jeske O."/>
            <person name="Meyerdierks A."/>
            <person name="Storesund J.E."/>
            <person name="Kallscheuer N."/>
            <person name="Luecker S."/>
            <person name="Lage O.M."/>
            <person name="Pohl T."/>
            <person name="Merkel B.J."/>
            <person name="Hornburger P."/>
            <person name="Mueller R.-W."/>
            <person name="Bruemmer F."/>
            <person name="Labrenz M."/>
            <person name="Spormann A.M."/>
            <person name="Op den Camp H."/>
            <person name="Overmann J."/>
            <person name="Amann R."/>
            <person name="Jetten M.S.M."/>
            <person name="Mascher T."/>
            <person name="Medema M.H."/>
            <person name="Devos D.P."/>
            <person name="Kaster A.-K."/>
            <person name="Ovreas L."/>
            <person name="Rohde M."/>
            <person name="Galperin M.Y."/>
            <person name="Jogler C."/>
        </authorList>
    </citation>
    <scope>NUCLEOTIDE SEQUENCE [LARGE SCALE GENOMIC DNA]</scope>
    <source>
        <strain evidence="10 11">Mal33</strain>
    </source>
</reference>
<dbReference type="Pfam" id="PF04542">
    <property type="entry name" value="Sigma70_r2"/>
    <property type="match status" value="1"/>
</dbReference>
<dbReference type="CDD" id="cd06171">
    <property type="entry name" value="Sigma70_r4"/>
    <property type="match status" value="1"/>
</dbReference>
<dbReference type="InterPro" id="IPR007627">
    <property type="entry name" value="RNA_pol_sigma70_r2"/>
</dbReference>
<keyword evidence="4 6" id="KW-0238">DNA-binding</keyword>
<organism evidence="10 11">
    <name type="scientific">Rosistilla oblonga</name>
    <dbReference type="NCBI Taxonomy" id="2527990"/>
    <lineage>
        <taxon>Bacteria</taxon>
        <taxon>Pseudomonadati</taxon>
        <taxon>Planctomycetota</taxon>
        <taxon>Planctomycetia</taxon>
        <taxon>Pirellulales</taxon>
        <taxon>Pirellulaceae</taxon>
        <taxon>Rosistilla</taxon>
    </lineage>
</organism>
<keyword evidence="11" id="KW-1185">Reference proteome</keyword>
<dbReference type="InterPro" id="IPR039425">
    <property type="entry name" value="RNA_pol_sigma-70-like"/>
</dbReference>
<feature type="domain" description="RNA polymerase sigma factor 70 region 4 type 2" evidence="9">
    <location>
        <begin position="135"/>
        <end position="187"/>
    </location>
</feature>
<dbReference type="SUPFAM" id="SSF88946">
    <property type="entry name" value="Sigma2 domain of RNA polymerase sigma factors"/>
    <property type="match status" value="1"/>
</dbReference>
<evidence type="ECO:0000313" key="10">
    <source>
        <dbReference type="EMBL" id="QDV57608.1"/>
    </source>
</evidence>
<feature type="region of interest" description="Disordered" evidence="7">
    <location>
        <begin position="108"/>
        <end position="130"/>
    </location>
</feature>
<evidence type="ECO:0000259" key="8">
    <source>
        <dbReference type="Pfam" id="PF04542"/>
    </source>
</evidence>
<name>A0A518IWZ6_9BACT</name>
<evidence type="ECO:0000256" key="6">
    <source>
        <dbReference type="RuleBase" id="RU000716"/>
    </source>
</evidence>
<dbReference type="SUPFAM" id="SSF88659">
    <property type="entry name" value="Sigma3 and sigma4 domains of RNA polymerase sigma factors"/>
    <property type="match status" value="1"/>
</dbReference>
<dbReference type="PROSITE" id="PS01063">
    <property type="entry name" value="SIGMA70_ECF"/>
    <property type="match status" value="1"/>
</dbReference>
<proteinExistence type="inferred from homology"/>
<dbReference type="Pfam" id="PF08281">
    <property type="entry name" value="Sigma70_r4_2"/>
    <property type="match status" value="1"/>
</dbReference>
<evidence type="ECO:0000256" key="1">
    <source>
        <dbReference type="ARBA" id="ARBA00010641"/>
    </source>
</evidence>
<protein>
    <recommendedName>
        <fullName evidence="6">RNA polymerase sigma factor</fullName>
    </recommendedName>
</protein>
<keyword evidence="3 6" id="KW-0731">Sigma factor</keyword>
<evidence type="ECO:0000256" key="7">
    <source>
        <dbReference type="SAM" id="MobiDB-lite"/>
    </source>
</evidence>
<accession>A0A518IWZ6</accession>
<dbReference type="PANTHER" id="PTHR43133:SF51">
    <property type="entry name" value="RNA POLYMERASE SIGMA FACTOR"/>
    <property type="match status" value="1"/>
</dbReference>